<evidence type="ECO:0000256" key="6">
    <source>
        <dbReference type="ARBA" id="ARBA00022827"/>
    </source>
</evidence>
<sequence>MQKQYNFKYKFNFLFQNIYFNFSTINTALKNYRIKVQLIEKQNQAKIHLILFLNCLNKIKFWVVKQDNIIQFNTDPRYPEGGKLTYFLDNLQLNSFIEISGPYGKFEYLGQGNCKIDNRLQAGDIQTQQYQTIFMIAGGTGITPMYQIIQHVCEDNLDNTQLVLLYANKTEEDILLRKEIENYQKNSQKLKIYYTLDQVFLLKKYFLKKQIKQQPPLDWKYFKGYINKEMIQQCFPYPDKQVLAVSCGNTMMNNMVRNILLSQGFQKNQYFKF</sequence>
<reference evidence="14 15" key="1">
    <citation type="submission" date="2011-07" db="EMBL/GenBank/DDBJ databases">
        <authorList>
            <person name="Coyne R."/>
            <person name="Brami D."/>
            <person name="Johnson J."/>
            <person name="Hostetler J."/>
            <person name="Hannick L."/>
            <person name="Clark T."/>
            <person name="Cassidy-Hanley D."/>
            <person name="Inman J."/>
        </authorList>
    </citation>
    <scope>NUCLEOTIDE SEQUENCE [LARGE SCALE GENOMIC DNA]</scope>
    <source>
        <strain evidence="14 15">G5</strain>
    </source>
</reference>
<keyword evidence="15" id="KW-1185">Reference proteome</keyword>
<feature type="binding site" evidence="11">
    <location>
        <position position="143"/>
    </location>
    <ligand>
        <name>FAD</name>
        <dbReference type="ChEBI" id="CHEBI:57692"/>
    </ligand>
</feature>
<dbReference type="eggNOG" id="KOG0534">
    <property type="taxonomic scope" value="Eukaryota"/>
</dbReference>
<keyword evidence="7" id="KW-1133">Transmembrane helix</keyword>
<dbReference type="Proteomes" id="UP000008983">
    <property type="component" value="Unassembled WGS sequence"/>
</dbReference>
<protein>
    <recommendedName>
        <fullName evidence="16">Cytochrome-b5 reductase</fullName>
    </recommendedName>
</protein>
<dbReference type="InterPro" id="IPR001834">
    <property type="entry name" value="CBR-like"/>
</dbReference>
<evidence type="ECO:0000256" key="8">
    <source>
        <dbReference type="ARBA" id="ARBA00023002"/>
    </source>
</evidence>
<proteinExistence type="predicted"/>
<dbReference type="InterPro" id="IPR039261">
    <property type="entry name" value="FNR_nucleotide-bd"/>
</dbReference>
<evidence type="ECO:0000256" key="1">
    <source>
        <dbReference type="ARBA" id="ARBA00001974"/>
    </source>
</evidence>
<evidence type="ECO:0000256" key="10">
    <source>
        <dbReference type="ARBA" id="ARBA00023136"/>
    </source>
</evidence>
<dbReference type="Pfam" id="PF00970">
    <property type="entry name" value="FAD_binding_6"/>
    <property type="match status" value="1"/>
</dbReference>
<dbReference type="OrthoDB" id="432685at2759"/>
<dbReference type="PRINTS" id="PR00371">
    <property type="entry name" value="FPNCR"/>
</dbReference>
<dbReference type="STRING" id="857967.G0R1P0"/>
<dbReference type="FunFam" id="3.40.50.80:FF:000019">
    <property type="entry name" value="NADH-cytochrome b5 reductase"/>
    <property type="match status" value="1"/>
</dbReference>
<feature type="domain" description="Oxidoreductase FAD/NAD(P)-binding" evidence="12">
    <location>
        <begin position="135"/>
        <end position="257"/>
    </location>
</feature>
<comment type="cofactor">
    <cofactor evidence="1 11">
        <name>FAD</name>
        <dbReference type="ChEBI" id="CHEBI:57692"/>
    </cofactor>
</comment>
<dbReference type="InParanoid" id="G0R1P0"/>
<keyword evidence="5" id="KW-1000">Mitochondrion outer membrane</keyword>
<evidence type="ECO:0000256" key="2">
    <source>
        <dbReference type="ARBA" id="ARBA00004294"/>
    </source>
</evidence>
<dbReference type="EMBL" id="GL984225">
    <property type="protein sequence ID" value="EGR28617.1"/>
    <property type="molecule type" value="Genomic_DNA"/>
</dbReference>
<dbReference type="InterPro" id="IPR001709">
    <property type="entry name" value="Flavoprot_Pyr_Nucl_cyt_Rdtase"/>
</dbReference>
<dbReference type="PRINTS" id="PR00406">
    <property type="entry name" value="CYTB5RDTASE"/>
</dbReference>
<dbReference type="GeneID" id="14904697"/>
<evidence type="ECO:0000259" key="12">
    <source>
        <dbReference type="Pfam" id="PF00175"/>
    </source>
</evidence>
<keyword evidence="10" id="KW-0472">Membrane</keyword>
<evidence type="ECO:0000313" key="15">
    <source>
        <dbReference type="Proteomes" id="UP000008983"/>
    </source>
</evidence>
<organism evidence="14 15">
    <name type="scientific">Ichthyophthirius multifiliis</name>
    <name type="common">White spot disease agent</name>
    <name type="synonym">Ich</name>
    <dbReference type="NCBI Taxonomy" id="5932"/>
    <lineage>
        <taxon>Eukaryota</taxon>
        <taxon>Sar</taxon>
        <taxon>Alveolata</taxon>
        <taxon>Ciliophora</taxon>
        <taxon>Intramacronucleata</taxon>
        <taxon>Oligohymenophorea</taxon>
        <taxon>Hymenostomatida</taxon>
        <taxon>Ophryoglenina</taxon>
        <taxon>Ichthyophthirius</taxon>
    </lineage>
</organism>
<evidence type="ECO:0000256" key="9">
    <source>
        <dbReference type="ARBA" id="ARBA00023027"/>
    </source>
</evidence>
<evidence type="ECO:0008006" key="16">
    <source>
        <dbReference type="Google" id="ProtNLM"/>
    </source>
</evidence>
<evidence type="ECO:0000259" key="13">
    <source>
        <dbReference type="Pfam" id="PF00970"/>
    </source>
</evidence>
<dbReference type="InterPro" id="IPR001433">
    <property type="entry name" value="OxRdtase_FAD/NAD-bd"/>
</dbReference>
<dbReference type="OMA" id="DRPKPEW"/>
<dbReference type="GO" id="GO:0016491">
    <property type="term" value="F:oxidoreductase activity"/>
    <property type="evidence" value="ECO:0007669"/>
    <property type="project" value="UniProtKB-KW"/>
</dbReference>
<dbReference type="RefSeq" id="XP_004029853.1">
    <property type="nucleotide sequence ID" value="XM_004029805.1"/>
</dbReference>
<keyword evidence="4" id="KW-0812">Transmembrane</keyword>
<evidence type="ECO:0000256" key="4">
    <source>
        <dbReference type="ARBA" id="ARBA00022692"/>
    </source>
</evidence>
<gene>
    <name evidence="14" type="ORF">IMG5_171790</name>
</gene>
<keyword evidence="3 11" id="KW-0285">Flavoprotein</keyword>
<evidence type="ECO:0000256" key="5">
    <source>
        <dbReference type="ARBA" id="ARBA00022787"/>
    </source>
</evidence>
<dbReference type="FunCoup" id="G0R1P0">
    <property type="interactions" value="133"/>
</dbReference>
<dbReference type="Gene3D" id="3.40.50.80">
    <property type="entry name" value="Nucleotide-binding domain of ferredoxin-NADP reductase (FNR) module"/>
    <property type="match status" value="1"/>
</dbReference>
<comment type="subcellular location">
    <subcellularLocation>
        <location evidence="2">Mitochondrion outer membrane</location>
    </subcellularLocation>
</comment>
<evidence type="ECO:0000313" key="14">
    <source>
        <dbReference type="EMBL" id="EGR28617.1"/>
    </source>
</evidence>
<feature type="domain" description="Flavoprotein pyridine nucleotide cytochrome reductase-like FAD-binding" evidence="13">
    <location>
        <begin position="78"/>
        <end position="108"/>
    </location>
</feature>
<keyword evidence="8" id="KW-0560">Oxidoreductase</keyword>
<dbReference type="PANTHER" id="PTHR19370">
    <property type="entry name" value="NADH-CYTOCHROME B5 REDUCTASE"/>
    <property type="match status" value="1"/>
</dbReference>
<evidence type="ECO:0000256" key="11">
    <source>
        <dbReference type="PIRSR" id="PIRSR601834-1"/>
    </source>
</evidence>
<keyword evidence="5" id="KW-0496">Mitochondrion</keyword>
<dbReference type="SUPFAM" id="SSF52343">
    <property type="entry name" value="Ferredoxin reductase-like, C-terminal NADP-linked domain"/>
    <property type="match status" value="1"/>
</dbReference>
<dbReference type="GO" id="GO:0005741">
    <property type="term" value="C:mitochondrial outer membrane"/>
    <property type="evidence" value="ECO:0007669"/>
    <property type="project" value="UniProtKB-SubCell"/>
</dbReference>
<dbReference type="InterPro" id="IPR008333">
    <property type="entry name" value="Cbr1-like_FAD-bd_dom"/>
</dbReference>
<dbReference type="AlphaFoldDB" id="G0R1P0"/>
<dbReference type="CDD" id="cd06183">
    <property type="entry name" value="cyt_b5_reduct_like"/>
    <property type="match status" value="1"/>
</dbReference>
<dbReference type="Pfam" id="PF00175">
    <property type="entry name" value="NAD_binding_1"/>
    <property type="match status" value="1"/>
</dbReference>
<keyword evidence="6 11" id="KW-0274">FAD</keyword>
<evidence type="ECO:0000256" key="3">
    <source>
        <dbReference type="ARBA" id="ARBA00022630"/>
    </source>
</evidence>
<keyword evidence="9" id="KW-0520">NAD</keyword>
<feature type="binding site" evidence="11">
    <location>
        <position position="83"/>
    </location>
    <ligand>
        <name>FAD</name>
        <dbReference type="ChEBI" id="CHEBI:57692"/>
    </ligand>
</feature>
<evidence type="ECO:0000256" key="7">
    <source>
        <dbReference type="ARBA" id="ARBA00022989"/>
    </source>
</evidence>
<name>G0R1P0_ICHMU</name>
<accession>G0R1P0</accession>